<keyword evidence="1" id="KW-1003">Cell membrane</keyword>
<gene>
    <name evidence="3" type="ORF">GCM10009854_07760</name>
</gene>
<feature type="region of interest" description="Disordered" evidence="2">
    <location>
        <begin position="1"/>
        <end position="31"/>
    </location>
</feature>
<dbReference type="Pfam" id="PF01809">
    <property type="entry name" value="YidD"/>
    <property type="match status" value="1"/>
</dbReference>
<dbReference type="Proteomes" id="UP001501218">
    <property type="component" value="Unassembled WGS sequence"/>
</dbReference>
<feature type="region of interest" description="Disordered" evidence="2">
    <location>
        <begin position="93"/>
        <end position="121"/>
    </location>
</feature>
<evidence type="ECO:0000313" key="3">
    <source>
        <dbReference type="EMBL" id="GAA2334543.1"/>
    </source>
</evidence>
<sequence>MTGPQGNGRFENDGGFVMAQDREHDTPGRPSPAAWLLLAPVHVYRKLISPLLPPTCRFYPSCSAYAVEALTAHGFFRGGWLTLRRLLRCGPWHPGGLDPVPPARRRSATTGVRESDKTAEE</sequence>
<dbReference type="HAMAP" id="MF_00386">
    <property type="entry name" value="UPF0161_YidD"/>
    <property type="match status" value="1"/>
</dbReference>
<protein>
    <recommendedName>
        <fullName evidence="1">Putative membrane protein insertion efficiency factor</fullName>
    </recommendedName>
</protein>
<dbReference type="PANTHER" id="PTHR33383:SF1">
    <property type="entry name" value="MEMBRANE PROTEIN INSERTION EFFICIENCY FACTOR-RELATED"/>
    <property type="match status" value="1"/>
</dbReference>
<keyword evidence="4" id="KW-1185">Reference proteome</keyword>
<reference evidence="3 4" key="1">
    <citation type="journal article" date="2019" name="Int. J. Syst. Evol. Microbiol.">
        <title>The Global Catalogue of Microorganisms (GCM) 10K type strain sequencing project: providing services to taxonomists for standard genome sequencing and annotation.</title>
        <authorList>
            <consortium name="The Broad Institute Genomics Platform"/>
            <consortium name="The Broad Institute Genome Sequencing Center for Infectious Disease"/>
            <person name="Wu L."/>
            <person name="Ma J."/>
        </authorList>
    </citation>
    <scope>NUCLEOTIDE SEQUENCE [LARGE SCALE GENOMIC DNA]</scope>
    <source>
        <strain evidence="3 4">JCM 16221</strain>
    </source>
</reference>
<dbReference type="InterPro" id="IPR002696">
    <property type="entry name" value="Membr_insert_effic_factor_YidD"/>
</dbReference>
<dbReference type="NCBIfam" id="TIGR00278">
    <property type="entry name" value="membrane protein insertion efficiency factor YidD"/>
    <property type="match status" value="1"/>
</dbReference>
<organism evidence="3 4">
    <name type="scientific">Saccharopolyspora halophila</name>
    <dbReference type="NCBI Taxonomy" id="405551"/>
    <lineage>
        <taxon>Bacteria</taxon>
        <taxon>Bacillati</taxon>
        <taxon>Actinomycetota</taxon>
        <taxon>Actinomycetes</taxon>
        <taxon>Pseudonocardiales</taxon>
        <taxon>Pseudonocardiaceae</taxon>
        <taxon>Saccharopolyspora</taxon>
    </lineage>
</organism>
<evidence type="ECO:0000256" key="2">
    <source>
        <dbReference type="SAM" id="MobiDB-lite"/>
    </source>
</evidence>
<accession>A0ABN3FPK1</accession>
<comment type="function">
    <text evidence="1">Could be involved in insertion of integral membrane proteins into the membrane.</text>
</comment>
<comment type="caution">
    <text evidence="3">The sequence shown here is derived from an EMBL/GenBank/DDBJ whole genome shotgun (WGS) entry which is preliminary data.</text>
</comment>
<dbReference type="SMART" id="SM01234">
    <property type="entry name" value="Haemolytic"/>
    <property type="match status" value="1"/>
</dbReference>
<dbReference type="EMBL" id="BAAARA010000002">
    <property type="protein sequence ID" value="GAA2334543.1"/>
    <property type="molecule type" value="Genomic_DNA"/>
</dbReference>
<keyword evidence="1" id="KW-0472">Membrane</keyword>
<comment type="subcellular location">
    <subcellularLocation>
        <location evidence="1">Cell membrane</location>
        <topology evidence="1">Peripheral membrane protein</topology>
        <orientation evidence="1">Cytoplasmic side</orientation>
    </subcellularLocation>
</comment>
<proteinExistence type="inferred from homology"/>
<name>A0ABN3FPK1_9PSEU</name>
<evidence type="ECO:0000256" key="1">
    <source>
        <dbReference type="HAMAP-Rule" id="MF_00386"/>
    </source>
</evidence>
<dbReference type="PANTHER" id="PTHR33383">
    <property type="entry name" value="MEMBRANE PROTEIN INSERTION EFFICIENCY FACTOR-RELATED"/>
    <property type="match status" value="1"/>
</dbReference>
<comment type="similarity">
    <text evidence="1">Belongs to the UPF0161 family.</text>
</comment>
<evidence type="ECO:0000313" key="4">
    <source>
        <dbReference type="Proteomes" id="UP001501218"/>
    </source>
</evidence>